<dbReference type="PANTHER" id="PTHR46610">
    <property type="entry name" value="OS05G0181300 PROTEIN"/>
    <property type="match status" value="1"/>
</dbReference>
<keyword evidence="1" id="KW-0472">Membrane</keyword>
<keyword evidence="1" id="KW-0812">Transmembrane</keyword>
<dbReference type="InterPro" id="IPR045501">
    <property type="entry name" value="DUF6490"/>
</dbReference>
<dbReference type="EMBL" id="RDQH01000335">
    <property type="protein sequence ID" value="RXH89503.1"/>
    <property type="molecule type" value="Genomic_DNA"/>
</dbReference>
<dbReference type="AlphaFoldDB" id="A0A498J6T0"/>
<comment type="caution">
    <text evidence="2">The sequence shown here is derived from an EMBL/GenBank/DDBJ whole genome shotgun (WGS) entry which is preliminary data.</text>
</comment>
<name>A0A498J6T0_MALDO</name>
<evidence type="ECO:0000256" key="1">
    <source>
        <dbReference type="SAM" id="Phobius"/>
    </source>
</evidence>
<dbReference type="EMBL" id="RDQH01000192">
    <property type="protein sequence ID" value="RXI09764.1"/>
    <property type="molecule type" value="Genomic_DNA"/>
</dbReference>
<evidence type="ECO:0000313" key="5">
    <source>
        <dbReference type="Proteomes" id="UP000290289"/>
    </source>
</evidence>
<dbReference type="Proteomes" id="UP000290289">
    <property type="component" value="Chromosome 9"/>
</dbReference>
<dbReference type="PANTHER" id="PTHR46610:SF20">
    <property type="entry name" value="OS05G0181300 PROTEIN"/>
    <property type="match status" value="1"/>
</dbReference>
<feature type="transmembrane region" description="Helical" evidence="1">
    <location>
        <begin position="108"/>
        <end position="131"/>
    </location>
</feature>
<proteinExistence type="predicted"/>
<feature type="transmembrane region" description="Helical" evidence="1">
    <location>
        <begin position="45"/>
        <end position="61"/>
    </location>
</feature>
<feature type="transmembrane region" description="Helical" evidence="1">
    <location>
        <begin position="82"/>
        <end position="102"/>
    </location>
</feature>
<organism evidence="2 5">
    <name type="scientific">Malus domestica</name>
    <name type="common">Apple</name>
    <name type="synonym">Pyrus malus</name>
    <dbReference type="NCBI Taxonomy" id="3750"/>
    <lineage>
        <taxon>Eukaryota</taxon>
        <taxon>Viridiplantae</taxon>
        <taxon>Streptophyta</taxon>
        <taxon>Embryophyta</taxon>
        <taxon>Tracheophyta</taxon>
        <taxon>Spermatophyta</taxon>
        <taxon>Magnoliopsida</taxon>
        <taxon>eudicotyledons</taxon>
        <taxon>Gunneridae</taxon>
        <taxon>Pentapetalae</taxon>
        <taxon>rosids</taxon>
        <taxon>fabids</taxon>
        <taxon>Rosales</taxon>
        <taxon>Rosaceae</taxon>
        <taxon>Amygdaloideae</taxon>
        <taxon>Maleae</taxon>
        <taxon>Malus</taxon>
    </lineage>
</organism>
<evidence type="ECO:0000313" key="2">
    <source>
        <dbReference type="EMBL" id="RXH89503.1"/>
    </source>
</evidence>
<reference evidence="2 5" key="1">
    <citation type="submission" date="2018-10" db="EMBL/GenBank/DDBJ databases">
        <title>A high-quality apple genome assembly.</title>
        <authorList>
            <person name="Hu J."/>
        </authorList>
    </citation>
    <scope>NUCLEOTIDE SEQUENCE [LARGE SCALE GENOMIC DNA]</scope>
    <source>
        <strain evidence="5">cv. HFTH1</strain>
        <tissue evidence="2">Young leaf</tissue>
    </source>
</reference>
<evidence type="ECO:0000313" key="3">
    <source>
        <dbReference type="EMBL" id="RXH89508.1"/>
    </source>
</evidence>
<dbReference type="EMBL" id="RDQH01000335">
    <property type="protein sequence ID" value="RXH89508.1"/>
    <property type="molecule type" value="Genomic_DNA"/>
</dbReference>
<keyword evidence="1" id="KW-1133">Transmembrane helix</keyword>
<sequence length="149" mass="17428">MLPTDAPQKPPQITQRPDFIGHFAYFNLTICYLTTMYRAYQARDYPVLAFVIFVYVAYWGLDKCQQVYSRLPRGEKSLKKEVLRFTYCVLTSGILFGFAYQFGTFMPLAVVVLMYFVAVATSLLLFYVYYFKDDENGRYEKINDNSDNV</sequence>
<accession>A0A498J6T0</accession>
<protein>
    <submittedName>
        <fullName evidence="2">Uncharacterized protein</fullName>
    </submittedName>
</protein>
<evidence type="ECO:0000313" key="4">
    <source>
        <dbReference type="EMBL" id="RXI09764.1"/>
    </source>
</evidence>
<keyword evidence="5" id="KW-1185">Reference proteome</keyword>
<gene>
    <name evidence="4" type="ORF">DVH24_021217</name>
    <name evidence="2" type="ORF">DVH24_031860</name>
    <name evidence="3" type="ORF">DVH24_031865</name>
</gene>